<evidence type="ECO:0000313" key="2">
    <source>
        <dbReference type="Proteomes" id="UP000036947"/>
    </source>
</evidence>
<evidence type="ECO:0000313" key="1">
    <source>
        <dbReference type="EMBL" id="KND88787.1"/>
    </source>
</evidence>
<keyword evidence="2" id="KW-1185">Reference proteome</keyword>
<name>A0A0L0N3Y0_TOLOC</name>
<dbReference type="AlphaFoldDB" id="A0A0L0N3Y0"/>
<sequence length="117" mass="12745">YKDPCLFLLFCPRSFSFSSSLLPSTAPTDYSTRLGPALLKYDIPLSTYGRCHLRDPMTVRVCSPTVVTSRASMANPAPSSCPNVGGLEGIASFEGVSYADHEVPLVQPRRRRCLATC</sequence>
<gene>
    <name evidence="1" type="ORF">TOPH_06650</name>
</gene>
<proteinExistence type="predicted"/>
<dbReference type="Proteomes" id="UP000036947">
    <property type="component" value="Unassembled WGS sequence"/>
</dbReference>
<organism evidence="1 2">
    <name type="scientific">Tolypocladium ophioglossoides (strain CBS 100239)</name>
    <name type="common">Snaketongue truffleclub</name>
    <name type="synonym">Elaphocordyceps ophioglossoides</name>
    <dbReference type="NCBI Taxonomy" id="1163406"/>
    <lineage>
        <taxon>Eukaryota</taxon>
        <taxon>Fungi</taxon>
        <taxon>Dikarya</taxon>
        <taxon>Ascomycota</taxon>
        <taxon>Pezizomycotina</taxon>
        <taxon>Sordariomycetes</taxon>
        <taxon>Hypocreomycetidae</taxon>
        <taxon>Hypocreales</taxon>
        <taxon>Ophiocordycipitaceae</taxon>
        <taxon>Tolypocladium</taxon>
    </lineage>
</organism>
<protein>
    <submittedName>
        <fullName evidence="1">Uncharacterized protein</fullName>
    </submittedName>
</protein>
<accession>A0A0L0N3Y0</accession>
<reference evidence="1 2" key="1">
    <citation type="journal article" date="2015" name="BMC Genomics">
        <title>The genome of the truffle-parasite Tolypocladium ophioglossoides and the evolution of antifungal peptaibiotics.</title>
        <authorList>
            <person name="Quandt C.A."/>
            <person name="Bushley K.E."/>
            <person name="Spatafora J.W."/>
        </authorList>
    </citation>
    <scope>NUCLEOTIDE SEQUENCE [LARGE SCALE GENOMIC DNA]</scope>
    <source>
        <strain evidence="1 2">CBS 100239</strain>
    </source>
</reference>
<comment type="caution">
    <text evidence="1">The sequence shown here is derived from an EMBL/GenBank/DDBJ whole genome shotgun (WGS) entry which is preliminary data.</text>
</comment>
<feature type="non-terminal residue" evidence="1">
    <location>
        <position position="1"/>
    </location>
</feature>
<dbReference type="EMBL" id="LFRF01000023">
    <property type="protein sequence ID" value="KND88787.1"/>
    <property type="molecule type" value="Genomic_DNA"/>
</dbReference>